<reference evidence="9" key="1">
    <citation type="submission" date="2023-08" db="EMBL/GenBank/DDBJ databases">
        <authorList>
            <person name="Chen Y."/>
            <person name="Shah S."/>
            <person name="Dougan E. K."/>
            <person name="Thang M."/>
            <person name="Chan C."/>
        </authorList>
    </citation>
    <scope>NUCLEOTIDE SEQUENCE</scope>
</reference>
<dbReference type="GO" id="GO:0005736">
    <property type="term" value="C:RNA polymerase I complex"/>
    <property type="evidence" value="ECO:0007669"/>
    <property type="project" value="TreeGrafter"/>
</dbReference>
<feature type="compositionally biased region" description="Basic and acidic residues" evidence="7">
    <location>
        <begin position="146"/>
        <end position="158"/>
    </location>
</feature>
<dbReference type="PANTHER" id="PTHR19376">
    <property type="entry name" value="DNA-DIRECTED RNA POLYMERASE"/>
    <property type="match status" value="1"/>
</dbReference>
<dbReference type="EMBL" id="CAUJNA010003657">
    <property type="protein sequence ID" value="CAJ1407061.1"/>
    <property type="molecule type" value="Genomic_DNA"/>
</dbReference>
<evidence type="ECO:0000259" key="8">
    <source>
        <dbReference type="Pfam" id="PF04998"/>
    </source>
</evidence>
<gene>
    <name evidence="9" type="ORF">EVOR1521_LOCUS28857</name>
</gene>
<dbReference type="EC" id="2.7.7.6" evidence="2"/>
<keyword evidence="4" id="KW-0808">Transferase</keyword>
<dbReference type="InterPro" id="IPR045867">
    <property type="entry name" value="DNA-dir_RpoC_beta_prime"/>
</dbReference>
<dbReference type="AlphaFoldDB" id="A0AA36NJX8"/>
<feature type="domain" description="RNA polymerase Rpb1" evidence="8">
    <location>
        <begin position="160"/>
        <end position="316"/>
    </location>
</feature>
<feature type="compositionally biased region" description="Basic residues" evidence="7">
    <location>
        <begin position="115"/>
        <end position="124"/>
    </location>
</feature>
<organism evidence="9 10">
    <name type="scientific">Effrenium voratum</name>
    <dbReference type="NCBI Taxonomy" id="2562239"/>
    <lineage>
        <taxon>Eukaryota</taxon>
        <taxon>Sar</taxon>
        <taxon>Alveolata</taxon>
        <taxon>Dinophyceae</taxon>
        <taxon>Suessiales</taxon>
        <taxon>Symbiodiniaceae</taxon>
        <taxon>Effrenium</taxon>
    </lineage>
</organism>
<proteinExistence type="inferred from homology"/>
<evidence type="ECO:0000256" key="3">
    <source>
        <dbReference type="ARBA" id="ARBA00022478"/>
    </source>
</evidence>
<evidence type="ECO:0000256" key="6">
    <source>
        <dbReference type="ARBA" id="ARBA00023163"/>
    </source>
</evidence>
<evidence type="ECO:0000313" key="9">
    <source>
        <dbReference type="EMBL" id="CAJ1407061.1"/>
    </source>
</evidence>
<keyword evidence="6" id="KW-0804">Transcription</keyword>
<dbReference type="InterPro" id="IPR007081">
    <property type="entry name" value="RNA_pol_Rpb1_5"/>
</dbReference>
<evidence type="ECO:0000313" key="10">
    <source>
        <dbReference type="Proteomes" id="UP001178507"/>
    </source>
</evidence>
<comment type="caution">
    <text evidence="9">The sequence shown here is derived from an EMBL/GenBank/DDBJ whole genome shotgun (WGS) entry which is preliminary data.</text>
</comment>
<dbReference type="SUPFAM" id="SSF64484">
    <property type="entry name" value="beta and beta-prime subunits of DNA dependent RNA-polymerase"/>
    <property type="match status" value="1"/>
</dbReference>
<evidence type="ECO:0000256" key="2">
    <source>
        <dbReference type="ARBA" id="ARBA00012418"/>
    </source>
</evidence>
<evidence type="ECO:0000256" key="4">
    <source>
        <dbReference type="ARBA" id="ARBA00022679"/>
    </source>
</evidence>
<dbReference type="Gene3D" id="1.10.150.390">
    <property type="match status" value="1"/>
</dbReference>
<accession>A0AA36NJX8</accession>
<keyword evidence="5" id="KW-0548">Nucleotidyltransferase</keyword>
<dbReference type="Pfam" id="PF04998">
    <property type="entry name" value="RNA_pol_Rpb1_5"/>
    <property type="match status" value="1"/>
</dbReference>
<feature type="compositionally biased region" description="Basic and acidic residues" evidence="7">
    <location>
        <begin position="1"/>
        <end position="16"/>
    </location>
</feature>
<name>A0AA36NJX8_9DINO</name>
<feature type="compositionally biased region" description="Basic and acidic residues" evidence="7">
    <location>
        <begin position="51"/>
        <end position="62"/>
    </location>
</feature>
<evidence type="ECO:0000256" key="5">
    <source>
        <dbReference type="ARBA" id="ARBA00022695"/>
    </source>
</evidence>
<evidence type="ECO:0000256" key="1">
    <source>
        <dbReference type="ARBA" id="ARBA00006460"/>
    </source>
</evidence>
<evidence type="ECO:0000256" key="7">
    <source>
        <dbReference type="SAM" id="MobiDB-lite"/>
    </source>
</evidence>
<feature type="compositionally biased region" description="Acidic residues" evidence="7">
    <location>
        <begin position="63"/>
        <end position="89"/>
    </location>
</feature>
<dbReference type="GO" id="GO:0003899">
    <property type="term" value="F:DNA-directed RNA polymerase activity"/>
    <property type="evidence" value="ECO:0007669"/>
    <property type="project" value="UniProtKB-EC"/>
</dbReference>
<dbReference type="Proteomes" id="UP001178507">
    <property type="component" value="Unassembled WGS sequence"/>
</dbReference>
<sequence>MQRDHSARVLEAEAAQKKKKKREDEPDEAELAGAEAKGEMKEDVDDVQADSQRKDDDQKEKDEGDEDEGKDEEEKDDEDEGEEDSEEPEKGDTGGTAMKLEAEEADDEDGGSGGKQKKPQKKTKLMKDKTPVALKSSATAATVSGDHLEARKQAEQDLREALNSGQMLWSSPLRGNTLSLIVSHQHSQCAHSLFVGEVLRGILESSELQDPACAGVKDVHVKIDGEQVALECEGINLFALQALPATLVNHCKIYTNDIRKVLGLYGVEAARASVVQEVKNVFGHYGIQVNHRHLALIADYMAQGGDLRAFNRLGMIHCPSPLLQMSYETTMQFLSTACQEGLLDNMTSPASAIVLGKPPEVGTGMVNLLVDLDPPEPPWKKQRKFDF</sequence>
<keyword evidence="10" id="KW-1185">Reference proteome</keyword>
<feature type="region of interest" description="Disordered" evidence="7">
    <location>
        <begin position="1"/>
        <end position="158"/>
    </location>
</feature>
<dbReference type="PANTHER" id="PTHR19376:SF11">
    <property type="entry name" value="DNA-DIRECTED RNA POLYMERASE I SUBUNIT RPA1"/>
    <property type="match status" value="1"/>
</dbReference>
<keyword evidence="3" id="KW-0240">DNA-directed RNA polymerase</keyword>
<dbReference type="GO" id="GO:0006351">
    <property type="term" value="P:DNA-templated transcription"/>
    <property type="evidence" value="ECO:0007669"/>
    <property type="project" value="InterPro"/>
</dbReference>
<comment type="similarity">
    <text evidence="1">Belongs to the RNA polymerase beta' chain family.</text>
</comment>
<dbReference type="GO" id="GO:0003677">
    <property type="term" value="F:DNA binding"/>
    <property type="evidence" value="ECO:0007669"/>
    <property type="project" value="InterPro"/>
</dbReference>
<protein>
    <recommendedName>
        <fullName evidence="2">DNA-directed RNA polymerase</fullName>
        <ecNumber evidence="2">2.7.7.6</ecNumber>
    </recommendedName>
</protein>